<dbReference type="InterPro" id="IPR036238">
    <property type="entry name" value="Transglutaminase_C_sf"/>
</dbReference>
<dbReference type="OrthoDB" id="8943344at2759"/>
<evidence type="ECO:0000259" key="2">
    <source>
        <dbReference type="Pfam" id="PF00927"/>
    </source>
</evidence>
<proteinExistence type="inferred from homology"/>
<dbReference type="Proteomes" id="UP000030758">
    <property type="component" value="Unassembled WGS sequence"/>
</dbReference>
<protein>
    <recommendedName>
        <fullName evidence="2">Transglutaminase C-terminal domain-containing protein</fullName>
    </recommendedName>
</protein>
<dbReference type="Pfam" id="PF00927">
    <property type="entry name" value="Transglut_C"/>
    <property type="match status" value="1"/>
</dbReference>
<dbReference type="EMBL" id="KL367692">
    <property type="protein sequence ID" value="KFD60136.1"/>
    <property type="molecule type" value="Genomic_DNA"/>
</dbReference>
<dbReference type="SUPFAM" id="SSF49309">
    <property type="entry name" value="Transglutaminase, two C-terminal domains"/>
    <property type="match status" value="2"/>
</dbReference>
<gene>
    <name evidence="3" type="ORF">M514_27688</name>
</gene>
<evidence type="ECO:0000256" key="1">
    <source>
        <dbReference type="ARBA" id="ARBA00005968"/>
    </source>
</evidence>
<dbReference type="FunFam" id="2.60.40.10:FF:000090">
    <property type="entry name" value="Protein-glutamine gamma-glutamyltransferase 2"/>
    <property type="match status" value="1"/>
</dbReference>
<organism evidence="3">
    <name type="scientific">Trichuris suis</name>
    <name type="common">pig whipworm</name>
    <dbReference type="NCBI Taxonomy" id="68888"/>
    <lineage>
        <taxon>Eukaryota</taxon>
        <taxon>Metazoa</taxon>
        <taxon>Ecdysozoa</taxon>
        <taxon>Nematoda</taxon>
        <taxon>Enoplea</taxon>
        <taxon>Dorylaimia</taxon>
        <taxon>Trichinellida</taxon>
        <taxon>Trichuridae</taxon>
        <taxon>Trichuris</taxon>
    </lineage>
</organism>
<reference evidence="3" key="1">
    <citation type="journal article" date="2014" name="Nat. Genet.">
        <title>Genome and transcriptome of the porcine whipworm Trichuris suis.</title>
        <authorList>
            <person name="Jex A.R."/>
            <person name="Nejsum P."/>
            <person name="Schwarz E.M."/>
            <person name="Hu L."/>
            <person name="Young N.D."/>
            <person name="Hall R.S."/>
            <person name="Korhonen P.K."/>
            <person name="Liao S."/>
            <person name="Thamsborg S."/>
            <person name="Xia J."/>
            <person name="Xu P."/>
            <person name="Wang S."/>
            <person name="Scheerlinck J.P."/>
            <person name="Hofmann A."/>
            <person name="Sternberg P.W."/>
            <person name="Wang J."/>
            <person name="Gasser R.B."/>
        </authorList>
    </citation>
    <scope>NUCLEOTIDE SEQUENCE [LARGE SCALE GENOMIC DNA]</scope>
    <source>
        <strain evidence="3">DCEP-RM93F</strain>
    </source>
</reference>
<dbReference type="Gene3D" id="2.60.40.10">
    <property type="entry name" value="Immunoglobulins"/>
    <property type="match status" value="2"/>
</dbReference>
<dbReference type="InterPro" id="IPR008958">
    <property type="entry name" value="Transglutaminase_C"/>
</dbReference>
<dbReference type="InterPro" id="IPR013783">
    <property type="entry name" value="Ig-like_fold"/>
</dbReference>
<evidence type="ECO:0000313" key="3">
    <source>
        <dbReference type="EMBL" id="KFD60136.1"/>
    </source>
</evidence>
<dbReference type="PANTHER" id="PTHR11590">
    <property type="entry name" value="PROTEIN-GLUTAMINE GAMMA-GLUTAMYLTRANSFERASE"/>
    <property type="match status" value="1"/>
</dbReference>
<feature type="domain" description="Transglutaminase C-terminal" evidence="2">
    <location>
        <begin position="137"/>
        <end position="229"/>
    </location>
</feature>
<dbReference type="InterPro" id="IPR050779">
    <property type="entry name" value="Transglutaminase"/>
</dbReference>
<name>A0A085MSE0_9BILA</name>
<accession>A0A085MSE0</accession>
<dbReference type="AlphaFoldDB" id="A0A085MSE0"/>
<dbReference type="PANTHER" id="PTHR11590:SF40">
    <property type="entry name" value="HEMOCYTE PROTEIN-GLUTAMINE GAMMA-GLUTAMYLTRANSFERASE-LIKE PROTEIN"/>
    <property type="match status" value="1"/>
</dbReference>
<dbReference type="GO" id="GO:0003810">
    <property type="term" value="F:protein-glutamine gamma-glutamyltransferase activity"/>
    <property type="evidence" value="ECO:0007669"/>
    <property type="project" value="InterPro"/>
</dbReference>
<comment type="similarity">
    <text evidence="1">Belongs to the transglutaminase superfamily. Transglutaminase family.</text>
</comment>
<sequence>MESLFPGYADTISRLLANNPKPDVDFEFLLNENFALGDDISLTIVMKNSAKEERDVNLSLRVGSVHSASRNSIKVKHERAVLSFGPNETRKFSTVLSLNDYLSRSGDTFTFAIMVRATVQQTEQVFVESRELSASVPNITIHVLEPLMVGKSSEIEFNFSNPLPVTLTGCKFIIEGPGVVETVDVPCKKIPPRAYAKARYTVKPYRQGAQRVIIARFSCDQLKDIHGAVGVAVGN</sequence>